<dbReference type="InterPro" id="IPR029063">
    <property type="entry name" value="SAM-dependent_MTases_sf"/>
</dbReference>
<dbReference type="Gene3D" id="3.40.50.150">
    <property type="entry name" value="Vaccinia Virus protein VP39"/>
    <property type="match status" value="1"/>
</dbReference>
<accession>A0A5S9QEN9</accession>
<dbReference type="OrthoDB" id="9814604at2"/>
<dbReference type="InterPro" id="IPR006342">
    <property type="entry name" value="FkbM_mtfrase"/>
</dbReference>
<feature type="domain" description="Methyltransferase FkbM" evidence="1">
    <location>
        <begin position="65"/>
        <end position="223"/>
    </location>
</feature>
<gene>
    <name evidence="2" type="ORF">DPBNPPHM_02143</name>
</gene>
<sequence>MSQADPKNAALYPLRIDNFAHTVSLYVHESGDQHVSLSIAEEAVWEAYETQLLLKLLKPSSVLVDVGANIGYYSVVGGKQIGEAGQVFAFEPEPDNFALLARNVEANDLAHVHAINAGLSTEAGDARIYLSDDNFGDHQIYDDGSERPFKTIELVAGSEYLAPFTGRIDVLKVDTQGAEFQVLSGLDTLIRSSLPEFSMIIEFWPNGLKRSGSSAHALLDLLLSYELPLHIIDHIEYRLIPCKESDLRPWIDEVDAAGTNEGFMNLYLGNPV</sequence>
<reference evidence="2 3" key="1">
    <citation type="submission" date="2019-11" db="EMBL/GenBank/DDBJ databases">
        <authorList>
            <person name="Holert J."/>
        </authorList>
    </citation>
    <scope>NUCLEOTIDE SEQUENCE [LARGE SCALE GENOMIC DNA]</scope>
    <source>
        <strain evidence="2">BC5_2</strain>
    </source>
</reference>
<dbReference type="AlphaFoldDB" id="A0A5S9QEN9"/>
<dbReference type="SUPFAM" id="SSF53335">
    <property type="entry name" value="S-adenosyl-L-methionine-dependent methyltransferases"/>
    <property type="match status" value="1"/>
</dbReference>
<protein>
    <recommendedName>
        <fullName evidence="1">Methyltransferase FkbM domain-containing protein</fullName>
    </recommendedName>
</protein>
<name>A0A5S9QEN9_9GAMM</name>
<dbReference type="InterPro" id="IPR052514">
    <property type="entry name" value="SAM-dependent_MTase"/>
</dbReference>
<proteinExistence type="predicted"/>
<evidence type="ECO:0000313" key="2">
    <source>
        <dbReference type="EMBL" id="CAA0116927.1"/>
    </source>
</evidence>
<dbReference type="NCBIfam" id="TIGR01444">
    <property type="entry name" value="fkbM_fam"/>
    <property type="match status" value="1"/>
</dbReference>
<evidence type="ECO:0000259" key="1">
    <source>
        <dbReference type="Pfam" id="PF05050"/>
    </source>
</evidence>
<evidence type="ECO:0000313" key="3">
    <source>
        <dbReference type="Proteomes" id="UP000434580"/>
    </source>
</evidence>
<dbReference type="Pfam" id="PF05050">
    <property type="entry name" value="Methyltransf_21"/>
    <property type="match status" value="1"/>
</dbReference>
<organism evidence="2 3">
    <name type="scientific">BD1-7 clade bacterium</name>
    <dbReference type="NCBI Taxonomy" id="2029982"/>
    <lineage>
        <taxon>Bacteria</taxon>
        <taxon>Pseudomonadati</taxon>
        <taxon>Pseudomonadota</taxon>
        <taxon>Gammaproteobacteria</taxon>
        <taxon>Cellvibrionales</taxon>
        <taxon>Spongiibacteraceae</taxon>
        <taxon>BD1-7 clade</taxon>
    </lineage>
</organism>
<dbReference type="PANTHER" id="PTHR34203">
    <property type="entry name" value="METHYLTRANSFERASE, FKBM FAMILY PROTEIN"/>
    <property type="match status" value="1"/>
</dbReference>
<dbReference type="Proteomes" id="UP000434580">
    <property type="component" value="Unassembled WGS sequence"/>
</dbReference>
<dbReference type="EMBL" id="CACSII010000019">
    <property type="protein sequence ID" value="CAA0116927.1"/>
    <property type="molecule type" value="Genomic_DNA"/>
</dbReference>
<dbReference type="PANTHER" id="PTHR34203:SF15">
    <property type="entry name" value="SLL1173 PROTEIN"/>
    <property type="match status" value="1"/>
</dbReference>